<dbReference type="InterPro" id="IPR001915">
    <property type="entry name" value="Peptidase_M48"/>
</dbReference>
<dbReference type="Proteomes" id="UP000567246">
    <property type="component" value="Unassembled WGS sequence"/>
</dbReference>
<keyword evidence="5 6" id="KW-0482">Metalloprotease</keyword>
<feature type="transmembrane region" description="Helical" evidence="8">
    <location>
        <begin position="299"/>
        <end position="323"/>
    </location>
</feature>
<dbReference type="GO" id="GO:0046872">
    <property type="term" value="F:metal ion binding"/>
    <property type="evidence" value="ECO:0007669"/>
    <property type="project" value="UniProtKB-KW"/>
</dbReference>
<evidence type="ECO:0000313" key="10">
    <source>
        <dbReference type="EMBL" id="MBB5847977.1"/>
    </source>
</evidence>
<dbReference type="RefSeq" id="WP_184170649.1">
    <property type="nucleotide sequence ID" value="NZ_JACHMW010000001.1"/>
</dbReference>
<evidence type="ECO:0000313" key="11">
    <source>
        <dbReference type="Proteomes" id="UP000567246"/>
    </source>
</evidence>
<feature type="transmembrane region" description="Helical" evidence="8">
    <location>
        <begin position="95"/>
        <end position="119"/>
    </location>
</feature>
<feature type="domain" description="Peptidase M48" evidence="9">
    <location>
        <begin position="172"/>
        <end position="221"/>
    </location>
</feature>
<sequence length="324" mass="32200">MSVPVLLLAVVAVALAGPVPVLLGRAAWPARSPVLAALAWQAVALAGGLALLGAPLVWGLLPWGEGLVAAAPRLAAHLAGDAAAAPRPTGLPVGLHLMAVGAGAGIAVHLLLTTAVTAVRTLRARARHRDAVELVATGPADAGRWPGGARGARELPVDDPLAYCVPGSPRGGEALTVVSSGLLARLSPEELDAVVAHERAHLDQHHGLLRLAFAAWARACAWLPTAETARLAVVQVTEMLADDAALRRAPADVLVRALAQAAPGPDAGPAGQADATGPTSAGLGDRAARLLTRPAPLPAAAAALVAAASLALPAATAAALLGLP</sequence>
<name>A0A7W9JIN4_9MICC</name>
<evidence type="ECO:0000256" key="7">
    <source>
        <dbReference type="SAM" id="MobiDB-lite"/>
    </source>
</evidence>
<comment type="similarity">
    <text evidence="6">Belongs to the peptidase M48 family.</text>
</comment>
<evidence type="ECO:0000256" key="4">
    <source>
        <dbReference type="ARBA" id="ARBA00022833"/>
    </source>
</evidence>
<gene>
    <name evidence="10" type="ORF">HDA33_000541</name>
</gene>
<dbReference type="Gene3D" id="3.30.2010.10">
    <property type="entry name" value="Metalloproteases ('zincins'), catalytic domain"/>
    <property type="match status" value="1"/>
</dbReference>
<evidence type="ECO:0000256" key="3">
    <source>
        <dbReference type="ARBA" id="ARBA00022801"/>
    </source>
</evidence>
<dbReference type="GO" id="GO:0006508">
    <property type="term" value="P:proteolysis"/>
    <property type="evidence" value="ECO:0007669"/>
    <property type="project" value="UniProtKB-KW"/>
</dbReference>
<accession>A0A7W9JIN4</accession>
<evidence type="ECO:0000256" key="1">
    <source>
        <dbReference type="ARBA" id="ARBA00022670"/>
    </source>
</evidence>
<evidence type="ECO:0000259" key="9">
    <source>
        <dbReference type="Pfam" id="PF01435"/>
    </source>
</evidence>
<keyword evidence="8" id="KW-1133">Transmembrane helix</keyword>
<dbReference type="EMBL" id="JACHMW010000001">
    <property type="protein sequence ID" value="MBB5847977.1"/>
    <property type="molecule type" value="Genomic_DNA"/>
</dbReference>
<keyword evidence="11" id="KW-1185">Reference proteome</keyword>
<dbReference type="PANTHER" id="PTHR34978:SF3">
    <property type="entry name" value="SLR0241 PROTEIN"/>
    <property type="match status" value="1"/>
</dbReference>
<dbReference type="GO" id="GO:0004222">
    <property type="term" value="F:metalloendopeptidase activity"/>
    <property type="evidence" value="ECO:0007669"/>
    <property type="project" value="InterPro"/>
</dbReference>
<comment type="caution">
    <text evidence="10">The sequence shown here is derived from an EMBL/GenBank/DDBJ whole genome shotgun (WGS) entry which is preliminary data.</text>
</comment>
<keyword evidence="8" id="KW-0472">Membrane</keyword>
<dbReference type="CDD" id="cd07326">
    <property type="entry name" value="M56_BlaR1_MecR1_like"/>
    <property type="match status" value="1"/>
</dbReference>
<feature type="region of interest" description="Disordered" evidence="7">
    <location>
        <begin position="263"/>
        <end position="282"/>
    </location>
</feature>
<keyword evidence="3 6" id="KW-0378">Hydrolase</keyword>
<proteinExistence type="inferred from homology"/>
<keyword evidence="1 6" id="KW-0645">Protease</keyword>
<organism evidence="10 11">
    <name type="scientific">Micrococcus endophyticus</name>
    <dbReference type="NCBI Taxonomy" id="455343"/>
    <lineage>
        <taxon>Bacteria</taxon>
        <taxon>Bacillati</taxon>
        <taxon>Actinomycetota</taxon>
        <taxon>Actinomycetes</taxon>
        <taxon>Micrococcales</taxon>
        <taxon>Micrococcaceae</taxon>
        <taxon>Micrococcus</taxon>
    </lineage>
</organism>
<evidence type="ECO:0000256" key="8">
    <source>
        <dbReference type="SAM" id="Phobius"/>
    </source>
</evidence>
<evidence type="ECO:0000256" key="5">
    <source>
        <dbReference type="ARBA" id="ARBA00023049"/>
    </source>
</evidence>
<keyword evidence="4 6" id="KW-0862">Zinc</keyword>
<feature type="compositionally biased region" description="Low complexity" evidence="7">
    <location>
        <begin position="263"/>
        <end position="279"/>
    </location>
</feature>
<protein>
    <recommendedName>
        <fullName evidence="9">Peptidase M48 domain-containing protein</fullName>
    </recommendedName>
</protein>
<reference evidence="10 11" key="1">
    <citation type="submission" date="2020-08" db="EMBL/GenBank/DDBJ databases">
        <title>Sequencing the genomes of 1000 actinobacteria strains.</title>
        <authorList>
            <person name="Klenk H.-P."/>
        </authorList>
    </citation>
    <scope>NUCLEOTIDE SEQUENCE [LARGE SCALE GENOMIC DNA]</scope>
    <source>
        <strain evidence="10 11">DSM 17945</strain>
    </source>
</reference>
<dbReference type="PANTHER" id="PTHR34978">
    <property type="entry name" value="POSSIBLE SENSOR-TRANSDUCER PROTEIN BLAR"/>
    <property type="match status" value="1"/>
</dbReference>
<dbReference type="InterPro" id="IPR052173">
    <property type="entry name" value="Beta-lactam_resp_regulator"/>
</dbReference>
<feature type="transmembrane region" description="Helical" evidence="8">
    <location>
        <begin position="6"/>
        <end position="23"/>
    </location>
</feature>
<dbReference type="Pfam" id="PF01435">
    <property type="entry name" value="Peptidase_M48"/>
    <property type="match status" value="1"/>
</dbReference>
<keyword evidence="2" id="KW-0479">Metal-binding</keyword>
<keyword evidence="8" id="KW-0812">Transmembrane</keyword>
<dbReference type="AlphaFoldDB" id="A0A7W9JIN4"/>
<evidence type="ECO:0000256" key="6">
    <source>
        <dbReference type="RuleBase" id="RU003983"/>
    </source>
</evidence>
<feature type="transmembrane region" description="Helical" evidence="8">
    <location>
        <begin position="35"/>
        <end position="58"/>
    </location>
</feature>
<evidence type="ECO:0000256" key="2">
    <source>
        <dbReference type="ARBA" id="ARBA00022723"/>
    </source>
</evidence>
<comment type="cofactor">
    <cofactor evidence="6">
        <name>Zn(2+)</name>
        <dbReference type="ChEBI" id="CHEBI:29105"/>
    </cofactor>
    <text evidence="6">Binds 1 zinc ion per subunit.</text>
</comment>